<dbReference type="CDD" id="cd03257">
    <property type="entry name" value="ABC_NikE_OppD_transporters"/>
    <property type="match status" value="1"/>
</dbReference>
<keyword evidence="3 5" id="KW-0067">ATP-binding</keyword>
<dbReference type="PANTHER" id="PTHR43776:SF8">
    <property type="entry name" value="ABC TRANSPORTER, ATP-BINDING PROTEIN"/>
    <property type="match status" value="1"/>
</dbReference>
<organism evidence="5 6">
    <name type="scientific">Paenibacillus gallinarum</name>
    <dbReference type="NCBI Taxonomy" id="2762232"/>
    <lineage>
        <taxon>Bacteria</taxon>
        <taxon>Bacillati</taxon>
        <taxon>Bacillota</taxon>
        <taxon>Bacilli</taxon>
        <taxon>Bacillales</taxon>
        <taxon>Paenibacillaceae</taxon>
        <taxon>Paenibacillus</taxon>
    </lineage>
</organism>
<dbReference type="EMBL" id="JACSQL010000008">
    <property type="protein sequence ID" value="MBD7969756.1"/>
    <property type="molecule type" value="Genomic_DNA"/>
</dbReference>
<keyword evidence="1" id="KW-0813">Transport</keyword>
<proteinExistence type="predicted"/>
<evidence type="ECO:0000313" key="5">
    <source>
        <dbReference type="EMBL" id="MBD7969756.1"/>
    </source>
</evidence>
<keyword evidence="6" id="KW-1185">Reference proteome</keyword>
<accession>A0ABR8T1Y7</accession>
<name>A0ABR8T1Y7_9BACL</name>
<evidence type="ECO:0000313" key="6">
    <source>
        <dbReference type="Proteomes" id="UP000608071"/>
    </source>
</evidence>
<evidence type="ECO:0000256" key="2">
    <source>
        <dbReference type="ARBA" id="ARBA00022741"/>
    </source>
</evidence>
<dbReference type="InterPro" id="IPR003439">
    <property type="entry name" value="ABC_transporter-like_ATP-bd"/>
</dbReference>
<gene>
    <name evidence="5" type="ORF">H9647_16970</name>
</gene>
<dbReference type="InterPro" id="IPR050319">
    <property type="entry name" value="ABC_transp_ATP-bind"/>
</dbReference>
<dbReference type="GO" id="GO:0005524">
    <property type="term" value="F:ATP binding"/>
    <property type="evidence" value="ECO:0007669"/>
    <property type="project" value="UniProtKB-KW"/>
</dbReference>
<evidence type="ECO:0000256" key="3">
    <source>
        <dbReference type="ARBA" id="ARBA00022840"/>
    </source>
</evidence>
<dbReference type="InterPro" id="IPR003593">
    <property type="entry name" value="AAA+_ATPase"/>
</dbReference>
<reference evidence="5 6" key="1">
    <citation type="submission" date="2020-08" db="EMBL/GenBank/DDBJ databases">
        <title>A Genomic Blueprint of the Chicken Gut Microbiome.</title>
        <authorList>
            <person name="Gilroy R."/>
            <person name="Ravi A."/>
            <person name="Getino M."/>
            <person name="Pursley I."/>
            <person name="Horton D.L."/>
            <person name="Alikhan N.-F."/>
            <person name="Baker D."/>
            <person name="Gharbi K."/>
            <person name="Hall N."/>
            <person name="Watson M."/>
            <person name="Adriaenssens E.M."/>
            <person name="Foster-Nyarko E."/>
            <person name="Jarju S."/>
            <person name="Secka A."/>
            <person name="Antonio M."/>
            <person name="Oren A."/>
            <person name="Chaudhuri R."/>
            <person name="La Ragione R.M."/>
            <person name="Hildebrand F."/>
            <person name="Pallen M.J."/>
        </authorList>
    </citation>
    <scope>NUCLEOTIDE SEQUENCE [LARGE SCALE GENOMIC DNA]</scope>
    <source>
        <strain evidence="5 6">Sa2BVA9</strain>
    </source>
</reference>
<dbReference type="PANTHER" id="PTHR43776">
    <property type="entry name" value="TRANSPORT ATP-BINDING PROTEIN"/>
    <property type="match status" value="1"/>
</dbReference>
<feature type="domain" description="ABC transporter" evidence="4">
    <location>
        <begin position="16"/>
        <end position="263"/>
    </location>
</feature>
<keyword evidence="2" id="KW-0547">Nucleotide-binding</keyword>
<evidence type="ECO:0000259" key="4">
    <source>
        <dbReference type="PROSITE" id="PS50893"/>
    </source>
</evidence>
<dbReference type="SMART" id="SM00382">
    <property type="entry name" value="AAA"/>
    <property type="match status" value="1"/>
</dbReference>
<dbReference type="SUPFAM" id="SSF52540">
    <property type="entry name" value="P-loop containing nucleoside triphosphate hydrolases"/>
    <property type="match status" value="1"/>
</dbReference>
<protein>
    <submittedName>
        <fullName evidence="5">ABC transporter ATP-binding protein</fullName>
    </submittedName>
</protein>
<evidence type="ECO:0000256" key="1">
    <source>
        <dbReference type="ARBA" id="ARBA00022448"/>
    </source>
</evidence>
<sequence>MPCSVCTGGRSRLKLLTVSHVTKSYQGKEKLAVNNLSFELFRGECLGLVGESGCGKSTLARCLLRIESIDEGSIQFNNTAIEHLNERQLHPYRQKMQIVFQNPSAALNPKLRIKDSLVDPYDVYRKKLKLRHFSYTSKEAFVKQLLEAVELPENIANKYPHEISGGQRQRVTIARAISIEPELIVLDEPTASLDVISQGAVLDLLTKLRNTLDLSYLFISHDLAAVHQMSQRIMVMKDGNIVDQFNRDQLFSDHRHPYTKELISIF</sequence>
<dbReference type="PROSITE" id="PS50893">
    <property type="entry name" value="ABC_TRANSPORTER_2"/>
    <property type="match status" value="1"/>
</dbReference>
<dbReference type="InterPro" id="IPR027417">
    <property type="entry name" value="P-loop_NTPase"/>
</dbReference>
<dbReference type="Gene3D" id="3.40.50.300">
    <property type="entry name" value="P-loop containing nucleotide triphosphate hydrolases"/>
    <property type="match status" value="1"/>
</dbReference>
<dbReference type="InterPro" id="IPR017871">
    <property type="entry name" value="ABC_transporter-like_CS"/>
</dbReference>
<comment type="caution">
    <text evidence="5">The sequence shown here is derived from an EMBL/GenBank/DDBJ whole genome shotgun (WGS) entry which is preliminary data.</text>
</comment>
<dbReference type="Pfam" id="PF00005">
    <property type="entry name" value="ABC_tran"/>
    <property type="match status" value="1"/>
</dbReference>
<dbReference type="Proteomes" id="UP000608071">
    <property type="component" value="Unassembled WGS sequence"/>
</dbReference>
<dbReference type="PROSITE" id="PS00211">
    <property type="entry name" value="ABC_TRANSPORTER_1"/>
    <property type="match status" value="1"/>
</dbReference>